<sequence length="86" mass="9314">MSLKPCDGGAAEPVWFKSSYSGSNNNDCVEVAWFKSSYSGSDNNDCVEIAATTGTIRVRDSKDPHGPQLAFSPEAWADFVRFAATF</sequence>
<feature type="domain" description="DUF397" evidence="1">
    <location>
        <begin position="32"/>
        <end position="82"/>
    </location>
</feature>
<evidence type="ECO:0000313" key="3">
    <source>
        <dbReference type="Proteomes" id="UP000807371"/>
    </source>
</evidence>
<protein>
    <submittedName>
        <fullName evidence="2">DUF397 domain-containing protein</fullName>
    </submittedName>
</protein>
<evidence type="ECO:0000259" key="1">
    <source>
        <dbReference type="Pfam" id="PF04149"/>
    </source>
</evidence>
<organism evidence="2 3">
    <name type="scientific">Streptomyces pactum</name>
    <dbReference type="NCBI Taxonomy" id="68249"/>
    <lineage>
        <taxon>Bacteria</taxon>
        <taxon>Bacillati</taxon>
        <taxon>Actinomycetota</taxon>
        <taxon>Actinomycetes</taxon>
        <taxon>Kitasatosporales</taxon>
        <taxon>Streptomycetaceae</taxon>
        <taxon>Streptomyces</taxon>
    </lineage>
</organism>
<comment type="caution">
    <text evidence="2">The sequence shown here is derived from an EMBL/GenBank/DDBJ whole genome shotgun (WGS) entry which is preliminary data.</text>
</comment>
<dbReference type="EMBL" id="JACYXC010000001">
    <property type="protein sequence ID" value="MBH5335413.1"/>
    <property type="molecule type" value="Genomic_DNA"/>
</dbReference>
<gene>
    <name evidence="2" type="ORF">IHE55_11630</name>
</gene>
<dbReference type="Pfam" id="PF04149">
    <property type="entry name" value="DUF397"/>
    <property type="match status" value="2"/>
</dbReference>
<feature type="domain" description="DUF397" evidence="1">
    <location>
        <begin position="14"/>
        <end position="31"/>
    </location>
</feature>
<dbReference type="RefSeq" id="WP_197988969.1">
    <property type="nucleotide sequence ID" value="NZ_JACYXC010000001.1"/>
</dbReference>
<name>A0ABS0NJP1_9ACTN</name>
<proteinExistence type="predicted"/>
<reference evidence="2 3" key="1">
    <citation type="submission" date="2020-09" db="EMBL/GenBank/DDBJ databases">
        <title>Biosynthesis of the nuclear factor of activated T cells inhibitor NFAT-133 and its congeners in Streptomyces pactum.</title>
        <authorList>
            <person name="Zhou W."/>
            <person name="Posri P."/>
            <person name="Abugrain M.E."/>
            <person name="Weisberg A.J."/>
            <person name="Chang J.H."/>
            <person name="Mahmud T."/>
        </authorList>
    </citation>
    <scope>NUCLEOTIDE SEQUENCE [LARGE SCALE GENOMIC DNA]</scope>
    <source>
        <strain evidence="2 3">ATCC 27456</strain>
    </source>
</reference>
<dbReference type="Proteomes" id="UP000807371">
    <property type="component" value="Unassembled WGS sequence"/>
</dbReference>
<evidence type="ECO:0000313" key="2">
    <source>
        <dbReference type="EMBL" id="MBH5335413.1"/>
    </source>
</evidence>
<accession>A0ABS0NJP1</accession>
<dbReference type="InterPro" id="IPR007278">
    <property type="entry name" value="DUF397"/>
</dbReference>
<keyword evidence="3" id="KW-1185">Reference proteome</keyword>